<dbReference type="Proteomes" id="UP001162483">
    <property type="component" value="Unassembled WGS sequence"/>
</dbReference>
<reference evidence="1" key="1">
    <citation type="submission" date="2023-05" db="EMBL/GenBank/DDBJ databases">
        <authorList>
            <person name="Stuckert A."/>
        </authorList>
    </citation>
    <scope>NUCLEOTIDE SEQUENCE</scope>
</reference>
<comment type="caution">
    <text evidence="1">The sequence shown here is derived from an EMBL/GenBank/DDBJ whole genome shotgun (WGS) entry which is preliminary data.</text>
</comment>
<proteinExistence type="predicted"/>
<evidence type="ECO:0000313" key="1">
    <source>
        <dbReference type="EMBL" id="CAI9618723.1"/>
    </source>
</evidence>
<sequence length="102" mass="11695">MGREGESFSLPDAFPVPQQKVKILGIEFGPADYGKSNWEARLSIAEVKVRCWKGWRLSLRERVDLIKTFLVPIFFVCQFNLCLARVSLYEGLQLFLPDVMGK</sequence>
<keyword evidence="2" id="KW-1185">Reference proteome</keyword>
<gene>
    <name evidence="1" type="ORF">SPARVUS_LOCUS15718615</name>
</gene>
<protein>
    <submittedName>
        <fullName evidence="1">Uncharacterized protein</fullName>
    </submittedName>
</protein>
<name>A0ABN9HGC7_9NEOB</name>
<accession>A0ABN9HGC7</accession>
<evidence type="ECO:0000313" key="2">
    <source>
        <dbReference type="Proteomes" id="UP001162483"/>
    </source>
</evidence>
<organism evidence="1 2">
    <name type="scientific">Staurois parvus</name>
    <dbReference type="NCBI Taxonomy" id="386267"/>
    <lineage>
        <taxon>Eukaryota</taxon>
        <taxon>Metazoa</taxon>
        <taxon>Chordata</taxon>
        <taxon>Craniata</taxon>
        <taxon>Vertebrata</taxon>
        <taxon>Euteleostomi</taxon>
        <taxon>Amphibia</taxon>
        <taxon>Batrachia</taxon>
        <taxon>Anura</taxon>
        <taxon>Neobatrachia</taxon>
        <taxon>Ranoidea</taxon>
        <taxon>Ranidae</taxon>
        <taxon>Staurois</taxon>
    </lineage>
</organism>
<dbReference type="EMBL" id="CATNWA010020509">
    <property type="protein sequence ID" value="CAI9618723.1"/>
    <property type="molecule type" value="Genomic_DNA"/>
</dbReference>